<feature type="signal peptide" evidence="1">
    <location>
        <begin position="1"/>
        <end position="19"/>
    </location>
</feature>
<dbReference type="AlphaFoldDB" id="A0A2D1U731"/>
<dbReference type="Proteomes" id="UP000223749">
    <property type="component" value="Chromosome"/>
</dbReference>
<evidence type="ECO:0000313" key="2">
    <source>
        <dbReference type="EMBL" id="ATP57408.1"/>
    </source>
</evidence>
<accession>A0A2D1U731</accession>
<sequence>MKKIFVIICLSTSSSLVFSQTNLEIVGSTTGVKDGTELSILKVQPKFTKPSSQQIKVLVNNGKFYFSTKQDGAEFYAFELLGKKEGFFLSPGKTEMSIPNRLINEAVILPKLYTGCIYLSRMSVYSNSTGSSRMAWLL</sequence>
<name>A0A2D1U731_9SPHI</name>
<dbReference type="RefSeq" id="WP_099439332.1">
    <property type="nucleotide sequence ID" value="NZ_CP024091.1"/>
</dbReference>
<organism evidence="2 3">
    <name type="scientific">Pedobacter ginsengisoli</name>
    <dbReference type="NCBI Taxonomy" id="363852"/>
    <lineage>
        <taxon>Bacteria</taxon>
        <taxon>Pseudomonadati</taxon>
        <taxon>Bacteroidota</taxon>
        <taxon>Sphingobacteriia</taxon>
        <taxon>Sphingobacteriales</taxon>
        <taxon>Sphingobacteriaceae</taxon>
        <taxon>Pedobacter</taxon>
    </lineage>
</organism>
<proteinExistence type="predicted"/>
<protein>
    <recommendedName>
        <fullName evidence="4">DUF4369 domain-containing protein</fullName>
    </recommendedName>
</protein>
<dbReference type="OrthoDB" id="983030at2"/>
<keyword evidence="3" id="KW-1185">Reference proteome</keyword>
<evidence type="ECO:0008006" key="4">
    <source>
        <dbReference type="Google" id="ProtNLM"/>
    </source>
</evidence>
<dbReference type="KEGG" id="pgs:CPT03_13475"/>
<reference evidence="2 3" key="1">
    <citation type="submission" date="2017-10" db="EMBL/GenBank/DDBJ databases">
        <title>Whole genome of Pedobacter ginsengisoli T01R-27 isolated from tomato rhizosphere.</title>
        <authorList>
            <person name="Weon H.-Y."/>
            <person name="Lee S.A."/>
            <person name="Sang M.K."/>
            <person name="Song J."/>
        </authorList>
    </citation>
    <scope>NUCLEOTIDE SEQUENCE [LARGE SCALE GENOMIC DNA]</scope>
    <source>
        <strain evidence="2 3">T01R-27</strain>
    </source>
</reference>
<evidence type="ECO:0000313" key="3">
    <source>
        <dbReference type="Proteomes" id="UP000223749"/>
    </source>
</evidence>
<keyword evidence="1" id="KW-0732">Signal</keyword>
<evidence type="ECO:0000256" key="1">
    <source>
        <dbReference type="SAM" id="SignalP"/>
    </source>
</evidence>
<gene>
    <name evidence="2" type="ORF">CPT03_13475</name>
</gene>
<feature type="chain" id="PRO_5013575032" description="DUF4369 domain-containing protein" evidence="1">
    <location>
        <begin position="20"/>
        <end position="138"/>
    </location>
</feature>
<dbReference type="EMBL" id="CP024091">
    <property type="protein sequence ID" value="ATP57408.1"/>
    <property type="molecule type" value="Genomic_DNA"/>
</dbReference>